<evidence type="ECO:0000313" key="2">
    <source>
        <dbReference type="Proteomes" id="UP000187609"/>
    </source>
</evidence>
<proteinExistence type="predicted"/>
<dbReference type="PANTHER" id="PTHR11439">
    <property type="entry name" value="GAG-POL-RELATED RETROTRANSPOSON"/>
    <property type="match status" value="1"/>
</dbReference>
<dbReference type="Gramene" id="OIT00738">
    <property type="protein sequence ID" value="OIT00738"/>
    <property type="gene ID" value="A4A49_59839"/>
</dbReference>
<dbReference type="PANTHER" id="PTHR11439:SF483">
    <property type="entry name" value="PEPTIDE SYNTHASE GLIP-LIKE, PUTATIVE (AFU_ORTHOLOGUE AFUA_3G12920)-RELATED"/>
    <property type="match status" value="1"/>
</dbReference>
<evidence type="ECO:0000313" key="1">
    <source>
        <dbReference type="EMBL" id="OIT00738.1"/>
    </source>
</evidence>
<dbReference type="OMA" id="CANLAFH"/>
<sequence length="130" mass="14807">LYYLGDSPISWSSKKQHSVSLSPTEAEYRAVATTTSEVVWLKNLLRELHFPLSSPRILCNNMSTTYICANLAFHSRMKHVEIDFHFVCQLVQSKVLEVHHLYAADQVADILMKPLPSSAFLRMYPNLGLV</sequence>
<dbReference type="STRING" id="49451.A0A1J6I8A0"/>
<organism evidence="1 2">
    <name type="scientific">Nicotiana attenuata</name>
    <name type="common">Coyote tobacco</name>
    <dbReference type="NCBI Taxonomy" id="49451"/>
    <lineage>
        <taxon>Eukaryota</taxon>
        <taxon>Viridiplantae</taxon>
        <taxon>Streptophyta</taxon>
        <taxon>Embryophyta</taxon>
        <taxon>Tracheophyta</taxon>
        <taxon>Spermatophyta</taxon>
        <taxon>Magnoliopsida</taxon>
        <taxon>eudicotyledons</taxon>
        <taxon>Gunneridae</taxon>
        <taxon>Pentapetalae</taxon>
        <taxon>asterids</taxon>
        <taxon>lamiids</taxon>
        <taxon>Solanales</taxon>
        <taxon>Solanaceae</taxon>
        <taxon>Nicotianoideae</taxon>
        <taxon>Nicotianeae</taxon>
        <taxon>Nicotiana</taxon>
    </lineage>
</organism>
<comment type="caution">
    <text evidence="1">The sequence shown here is derived from an EMBL/GenBank/DDBJ whole genome shotgun (WGS) entry which is preliminary data.</text>
</comment>
<name>A0A1J6I8A0_NICAT</name>
<reference evidence="1" key="1">
    <citation type="submission" date="2016-11" db="EMBL/GenBank/DDBJ databases">
        <title>The genome of Nicotiana attenuata.</title>
        <authorList>
            <person name="Xu S."/>
            <person name="Brockmoeller T."/>
            <person name="Gaquerel E."/>
            <person name="Navarro A."/>
            <person name="Kuhl H."/>
            <person name="Gase K."/>
            <person name="Ling Z."/>
            <person name="Zhou W."/>
            <person name="Kreitzer C."/>
            <person name="Stanke M."/>
            <person name="Tang H."/>
            <person name="Lyons E."/>
            <person name="Pandey P."/>
            <person name="Pandey S.P."/>
            <person name="Timmermann B."/>
            <person name="Baldwin I.T."/>
        </authorList>
    </citation>
    <scope>NUCLEOTIDE SEQUENCE [LARGE SCALE GENOMIC DNA]</scope>
    <source>
        <strain evidence="1">UT</strain>
    </source>
</reference>
<accession>A0A1J6I8A0</accession>
<gene>
    <name evidence="1" type="primary">POLX_46</name>
    <name evidence="1" type="ORF">A4A49_59839</name>
</gene>
<protein>
    <submittedName>
        <fullName evidence="1">Retrovirus-related pol polyprotein from transposon tnt 1-94</fullName>
    </submittedName>
</protein>
<feature type="non-terminal residue" evidence="1">
    <location>
        <position position="130"/>
    </location>
</feature>
<keyword evidence="2" id="KW-1185">Reference proteome</keyword>
<dbReference type="Proteomes" id="UP000187609">
    <property type="component" value="Unassembled WGS sequence"/>
</dbReference>
<dbReference type="AlphaFoldDB" id="A0A1J6I8A0"/>
<dbReference type="EMBL" id="MJEQ01037189">
    <property type="protein sequence ID" value="OIT00738.1"/>
    <property type="molecule type" value="Genomic_DNA"/>
</dbReference>
<feature type="non-terminal residue" evidence="1">
    <location>
        <position position="1"/>
    </location>
</feature>
<dbReference type="CDD" id="cd09272">
    <property type="entry name" value="RNase_HI_RT_Ty1"/>
    <property type="match status" value="1"/>
</dbReference>